<dbReference type="HAMAP" id="MF_01635">
    <property type="entry name" value="UbiA"/>
    <property type="match status" value="1"/>
</dbReference>
<dbReference type="OrthoDB" id="18170at2759"/>
<dbReference type="Gene3D" id="1.10.357.140">
    <property type="entry name" value="UbiA prenyltransferase"/>
    <property type="match status" value="1"/>
</dbReference>
<comment type="pathway">
    <text evidence="8">Cofactor biosynthesis; ubiquinone biosynthesis.</text>
</comment>
<evidence type="ECO:0000313" key="9">
    <source>
        <dbReference type="EMBL" id="EKM59410.1"/>
    </source>
</evidence>
<evidence type="ECO:0000256" key="1">
    <source>
        <dbReference type="ARBA" id="ARBA00001946"/>
    </source>
</evidence>
<dbReference type="FunCoup" id="K5WJ58">
    <property type="interactions" value="197"/>
</dbReference>
<dbReference type="PANTHER" id="PTHR11048:SF28">
    <property type="entry name" value="4-HYDROXYBENZOATE POLYPRENYLTRANSFERASE, MITOCHONDRIAL"/>
    <property type="match status" value="1"/>
</dbReference>
<dbReference type="InterPro" id="IPR000537">
    <property type="entry name" value="UbiA_prenyltransferase"/>
</dbReference>
<comment type="subcellular location">
    <subcellularLocation>
        <location evidence="2">Membrane</location>
        <topology evidence="2">Multi-pass membrane protein</topology>
    </subcellularLocation>
    <subcellularLocation>
        <location evidence="8">Mitochondrion inner membrane</location>
        <topology evidence="8">Multi-pass membrane protein</topology>
        <orientation evidence="8">Matrix side</orientation>
    </subcellularLocation>
</comment>
<proteinExistence type="inferred from homology"/>
<accession>K5WJ58</accession>
<dbReference type="EMBL" id="JH930469">
    <property type="protein sequence ID" value="EKM59410.1"/>
    <property type="molecule type" value="Genomic_DNA"/>
</dbReference>
<evidence type="ECO:0000313" key="10">
    <source>
        <dbReference type="Proteomes" id="UP000008370"/>
    </source>
</evidence>
<dbReference type="GO" id="GO:0006744">
    <property type="term" value="P:ubiquinone biosynthetic process"/>
    <property type="evidence" value="ECO:0007669"/>
    <property type="project" value="UniProtKB-UniRule"/>
</dbReference>
<dbReference type="STRING" id="650164.K5WJ58"/>
<dbReference type="HOGENOM" id="CLU_034879_1_1_1"/>
<keyword evidence="4 8" id="KW-0808">Transferase</keyword>
<gene>
    <name evidence="9" type="ORF">PHACADRAFT_249878</name>
</gene>
<keyword evidence="5 8" id="KW-0812">Transmembrane</keyword>
<dbReference type="GeneID" id="18914773"/>
<evidence type="ECO:0000256" key="8">
    <source>
        <dbReference type="HAMAP-Rule" id="MF_03189"/>
    </source>
</evidence>
<dbReference type="KEGG" id="pco:PHACADRAFT_249878"/>
<dbReference type="RefSeq" id="XP_007391971.1">
    <property type="nucleotide sequence ID" value="XM_007391909.1"/>
</dbReference>
<comment type="catalytic activity">
    <reaction evidence="8">
        <text>an all-trans-polyprenyl diphosphate + 4-hydroxybenzoate = a 4-hydroxy-3-(all-trans-polyprenyl)benzoate + diphosphate</text>
        <dbReference type="Rhea" id="RHEA:44504"/>
        <dbReference type="Rhea" id="RHEA-COMP:9514"/>
        <dbReference type="Rhea" id="RHEA-COMP:9564"/>
        <dbReference type="ChEBI" id="CHEBI:17879"/>
        <dbReference type="ChEBI" id="CHEBI:33019"/>
        <dbReference type="ChEBI" id="CHEBI:58914"/>
        <dbReference type="ChEBI" id="CHEBI:78396"/>
        <dbReference type="EC" id="2.5.1.39"/>
    </reaction>
</comment>
<evidence type="ECO:0000256" key="7">
    <source>
        <dbReference type="ARBA" id="ARBA00023136"/>
    </source>
</evidence>
<dbReference type="GO" id="GO:0008299">
    <property type="term" value="P:isoprenoid biosynthetic process"/>
    <property type="evidence" value="ECO:0007669"/>
    <property type="project" value="UniProtKB-UniRule"/>
</dbReference>
<keyword evidence="8" id="KW-0999">Mitochondrion inner membrane</keyword>
<evidence type="ECO:0000256" key="2">
    <source>
        <dbReference type="ARBA" id="ARBA00004141"/>
    </source>
</evidence>
<name>K5WJ58_PHACS</name>
<reference evidence="9 10" key="1">
    <citation type="journal article" date="2012" name="BMC Genomics">
        <title>Comparative genomics of the white-rot fungi, Phanerochaete carnosa and P. chrysosporium, to elucidate the genetic basis of the distinct wood types they colonize.</title>
        <authorList>
            <person name="Suzuki H."/>
            <person name="MacDonald J."/>
            <person name="Syed K."/>
            <person name="Salamov A."/>
            <person name="Hori C."/>
            <person name="Aerts A."/>
            <person name="Henrissat B."/>
            <person name="Wiebenga A."/>
            <person name="vanKuyk P.A."/>
            <person name="Barry K."/>
            <person name="Lindquist E."/>
            <person name="LaButti K."/>
            <person name="Lapidus A."/>
            <person name="Lucas S."/>
            <person name="Coutinho P."/>
            <person name="Gong Y."/>
            <person name="Samejima M."/>
            <person name="Mahadevan R."/>
            <person name="Abou-Zaid M."/>
            <person name="de Vries R.P."/>
            <person name="Igarashi K."/>
            <person name="Yadav J.S."/>
            <person name="Grigoriev I.V."/>
            <person name="Master E.R."/>
        </authorList>
    </citation>
    <scope>NUCLEOTIDE SEQUENCE [LARGE SCALE GENOMIC DNA]</scope>
    <source>
        <strain evidence="9 10">HHB-10118-sp</strain>
    </source>
</reference>
<dbReference type="Pfam" id="PF01040">
    <property type="entry name" value="UbiA"/>
    <property type="match status" value="1"/>
</dbReference>
<dbReference type="UniPathway" id="UPA00232"/>
<sequence>MASYAAQAPVTAPLTYISLFGLGALIMRSAGCTINDMADKDFDKAVDRTKDRPIARGDLTRRQAFGFLGLQLTGGLAVLTQLNWYSILLGASSLPIVSLYPFMKRFTYWPQAVLGLAFNWGALLGWSAVAGTLDLGVALPLYAGGFCWTIVYDTIYAHQDKADDVKVGVRSTALLFGEHTRTVLSAFSASSVSLITLAGYMNAQSLPFYAGVGVAAAQLARIVYKTDFNSRPSCWKGFVGCGIAGAWIWAGALADYGLMISGVQATLW</sequence>
<dbReference type="CDD" id="cd13959">
    <property type="entry name" value="PT_UbiA_COQ2"/>
    <property type="match status" value="1"/>
</dbReference>
<dbReference type="InterPro" id="IPR044878">
    <property type="entry name" value="UbiA_sf"/>
</dbReference>
<dbReference type="EC" id="2.5.1.39" evidence="8"/>
<dbReference type="Proteomes" id="UP000008370">
    <property type="component" value="Unassembled WGS sequence"/>
</dbReference>
<dbReference type="FunFam" id="1.10.357.140:FF:000003">
    <property type="entry name" value="4-hydroxybenzoate polyprenyltransferase, mitochondrial"/>
    <property type="match status" value="1"/>
</dbReference>
<evidence type="ECO:0000256" key="4">
    <source>
        <dbReference type="ARBA" id="ARBA00022679"/>
    </source>
</evidence>
<keyword evidence="8" id="KW-0414">Isoprene biosynthesis</keyword>
<dbReference type="InterPro" id="IPR006370">
    <property type="entry name" value="HB_polyprenyltransferase-like"/>
</dbReference>
<dbReference type="PROSITE" id="PS00943">
    <property type="entry name" value="UBIA"/>
    <property type="match status" value="1"/>
</dbReference>
<dbReference type="AlphaFoldDB" id="K5WJ58"/>
<dbReference type="InterPro" id="IPR039653">
    <property type="entry name" value="Prenyltransferase"/>
</dbReference>
<evidence type="ECO:0000256" key="5">
    <source>
        <dbReference type="ARBA" id="ARBA00022692"/>
    </source>
</evidence>
<comment type="function">
    <text evidence="8">Catalyzes the prenylation of para-hydroxybenzoate (PHB) with an all-trans polyprenyl group. Mediates the second step in the final reaction sequence of coenzyme Q (CoQ) biosynthesis, which is the condensation of the polyisoprenoid side chain with PHB, generating the first membrane-bound Q intermediate.</text>
</comment>
<comment type="cofactor">
    <cofactor evidence="1 8">
        <name>Mg(2+)</name>
        <dbReference type="ChEBI" id="CHEBI:18420"/>
    </cofactor>
</comment>
<keyword evidence="8" id="KW-0831">Ubiquinone biosynthesis</keyword>
<protein>
    <recommendedName>
        <fullName evidence="8">4-hydroxybenzoate polyprenyltransferase, mitochondrial</fullName>
        <shortName evidence="8">4-HB polyprenyltransferase</shortName>
        <ecNumber evidence="8">2.5.1.39</ecNumber>
    </recommendedName>
    <alternativeName>
        <fullName evidence="8">Para-hydroxybenzoate--polyprenyltransferase</fullName>
        <shortName evidence="8">PHB:PPT</shortName>
        <shortName evidence="8">PHB:polyprenyltransferase</shortName>
    </alternativeName>
</protein>
<evidence type="ECO:0000256" key="6">
    <source>
        <dbReference type="ARBA" id="ARBA00022989"/>
    </source>
</evidence>
<dbReference type="InterPro" id="IPR030470">
    <property type="entry name" value="UbiA_prenylTrfase_CS"/>
</dbReference>
<evidence type="ECO:0000256" key="3">
    <source>
        <dbReference type="ARBA" id="ARBA00005985"/>
    </source>
</evidence>
<dbReference type="GO" id="GO:0005743">
    <property type="term" value="C:mitochondrial inner membrane"/>
    <property type="evidence" value="ECO:0007669"/>
    <property type="project" value="UniProtKB-SubCell"/>
</dbReference>
<organism evidence="9 10">
    <name type="scientific">Phanerochaete carnosa (strain HHB-10118-sp)</name>
    <name type="common">White-rot fungus</name>
    <name type="synonym">Peniophora carnosa</name>
    <dbReference type="NCBI Taxonomy" id="650164"/>
    <lineage>
        <taxon>Eukaryota</taxon>
        <taxon>Fungi</taxon>
        <taxon>Dikarya</taxon>
        <taxon>Basidiomycota</taxon>
        <taxon>Agaricomycotina</taxon>
        <taxon>Agaricomycetes</taxon>
        <taxon>Polyporales</taxon>
        <taxon>Phanerochaetaceae</taxon>
        <taxon>Phanerochaete</taxon>
    </lineage>
</organism>
<dbReference type="GO" id="GO:0008412">
    <property type="term" value="F:4-hydroxybenzoate polyprenyltransferase activity"/>
    <property type="evidence" value="ECO:0007669"/>
    <property type="project" value="UniProtKB-EC"/>
</dbReference>
<keyword evidence="7 8" id="KW-0472">Membrane</keyword>
<feature type="transmembrane region" description="Helical" evidence="8">
    <location>
        <begin position="139"/>
        <end position="158"/>
    </location>
</feature>
<keyword evidence="8" id="KW-0496">Mitochondrion</keyword>
<comment type="similarity">
    <text evidence="3 8">Belongs to the UbiA prenyltransferase family.</text>
</comment>
<dbReference type="PANTHER" id="PTHR11048">
    <property type="entry name" value="PRENYLTRANSFERASES"/>
    <property type="match status" value="1"/>
</dbReference>
<feature type="transmembrane region" description="Helical" evidence="8">
    <location>
        <begin position="236"/>
        <end position="258"/>
    </location>
</feature>
<dbReference type="InParanoid" id="K5WJ58"/>
<feature type="transmembrane region" description="Helical" evidence="8">
    <location>
        <begin position="112"/>
        <end position="133"/>
    </location>
</feature>
<keyword evidence="6 8" id="KW-1133">Transmembrane helix</keyword>
<keyword evidence="10" id="KW-1185">Reference proteome</keyword>
<dbReference type="NCBIfam" id="TIGR01474">
    <property type="entry name" value="ubiA_proteo"/>
    <property type="match status" value="1"/>
</dbReference>